<dbReference type="AlphaFoldDB" id="A0A4S3KQU8"/>
<gene>
    <name evidence="2" type="ORF">B1806_04035</name>
</gene>
<accession>A0A4S3KQU8</accession>
<dbReference type="EMBL" id="MWQO01000014">
    <property type="protein sequence ID" value="THD11296.1"/>
    <property type="molecule type" value="Genomic_DNA"/>
</dbReference>
<evidence type="ECO:0000313" key="3">
    <source>
        <dbReference type="Proteomes" id="UP000307749"/>
    </source>
</evidence>
<evidence type="ECO:0000313" key="2">
    <source>
        <dbReference type="EMBL" id="THD11296.1"/>
    </source>
</evidence>
<name>A0A4S3KQU8_9GAMM</name>
<comment type="caution">
    <text evidence="2">The sequence shown here is derived from an EMBL/GenBank/DDBJ whole genome shotgun (WGS) entry which is preliminary data.</text>
</comment>
<protein>
    <submittedName>
        <fullName evidence="2">Uncharacterized protein</fullName>
    </submittedName>
</protein>
<organism evidence="2 3">
    <name type="scientific">Metallibacterium scheffleri</name>
    <dbReference type="NCBI Taxonomy" id="993689"/>
    <lineage>
        <taxon>Bacteria</taxon>
        <taxon>Pseudomonadati</taxon>
        <taxon>Pseudomonadota</taxon>
        <taxon>Gammaproteobacteria</taxon>
        <taxon>Lysobacterales</taxon>
        <taxon>Rhodanobacteraceae</taxon>
        <taxon>Metallibacterium</taxon>
    </lineage>
</organism>
<dbReference type="RefSeq" id="WP_081130240.1">
    <property type="nucleotide sequence ID" value="NZ_LDOS01000005.1"/>
</dbReference>
<keyword evidence="3" id="KW-1185">Reference proteome</keyword>
<feature type="compositionally biased region" description="Polar residues" evidence="1">
    <location>
        <begin position="198"/>
        <end position="208"/>
    </location>
</feature>
<dbReference type="Proteomes" id="UP000307749">
    <property type="component" value="Unassembled WGS sequence"/>
</dbReference>
<evidence type="ECO:0000256" key="1">
    <source>
        <dbReference type="SAM" id="MobiDB-lite"/>
    </source>
</evidence>
<feature type="region of interest" description="Disordered" evidence="1">
    <location>
        <begin position="190"/>
        <end position="211"/>
    </location>
</feature>
<sequence>MWSLQHIEMYREQRELTHALLQCMSGLASDGVQIPSVVNLSGRGVESFLAAPGEAHALWAESFTTPFRLHGVERAAFEVSRRPLQLAFAPPKEQYAHFQSLLSSFVVGAQKASVDPRLCNLFYGLTETEARAVRHLSAASLMLLASRIHIRIDEKQVQCLQQALPLSARGLQRSTAQQLVLAVTGSGMAQREARKQRSSAGESTSHSCETGKKIRVRADEIRNCLLSHEDTTHIAALAHLHEKGVKRPGLHGMRGINKAALMLSGVGVKPPQRGNALRLGMEERACARMAELKKRSFAQHALLLVQLYRSLDPLAQLEIAVDPWAFAVASDMLDAVSRKHHLNMYHQYHILRAYNAGLIEIATCATHQLEYLVTSDDAEFSIDSACPACELARGGAYDGTDEWDGVQAGMVASA</sequence>
<reference evidence="2 3" key="1">
    <citation type="submission" date="2017-02" db="EMBL/GenBank/DDBJ databases">
        <title>Whole genome sequencing of Metallibacterium scheffleri DSM 24874 (T).</title>
        <authorList>
            <person name="Kumar S."/>
            <person name="Patil P."/>
            <person name="Patil P.B."/>
        </authorList>
    </citation>
    <scope>NUCLEOTIDE SEQUENCE [LARGE SCALE GENOMIC DNA]</scope>
    <source>
        <strain evidence="2 3">DSM 24874</strain>
    </source>
</reference>
<dbReference type="STRING" id="993689.GCA_002077135_00198"/>
<proteinExistence type="predicted"/>